<evidence type="ECO:0000256" key="9">
    <source>
        <dbReference type="ARBA" id="ARBA00022898"/>
    </source>
</evidence>
<feature type="domain" description="Tryptophan synthase beta chain-like PALP" evidence="10">
    <location>
        <begin position="17"/>
        <end position="296"/>
    </location>
</feature>
<accession>A0ABV7QQS3</accession>
<dbReference type="Pfam" id="PF00291">
    <property type="entry name" value="PALP"/>
    <property type="match status" value="1"/>
</dbReference>
<comment type="subunit">
    <text evidence="5">Homodimer.</text>
</comment>
<evidence type="ECO:0000256" key="2">
    <source>
        <dbReference type="ARBA" id="ARBA00004056"/>
    </source>
</evidence>
<dbReference type="EC" id="2.5.1.140" evidence="6"/>
<dbReference type="InterPro" id="IPR023927">
    <property type="entry name" value="SbnA"/>
</dbReference>
<sequence>MTDHALLARLEGIGAGFARTPLARLSHERLRLYAKLEFQNPTGSVKDRSAYLILRRAAERGELTSASVVVESSSGNFAISLASFCRAAGLSFVPVIDPNTNQATERFLRAACERVEKVTVRDESGGFLLSRLTAVRRLRAGLPDGYWPNQYENADAADAHELMTGAELCAALERIDYVFVGVGTGATIAGVARCVKRLWPRAKVVAVDAEGSAIFGSPPRARHIPGLGSAIRPPMVDRAEIDDVVLVPETETVAACHDLVRKHGIYAGGSTGSVYAAIERYFAGYRGPAPVVAMLCADRGTAYADTVYRPGWLAERLPEPVLSI</sequence>
<dbReference type="RefSeq" id="WP_377872248.1">
    <property type="nucleotide sequence ID" value="NZ_JBHMAY010000037.1"/>
</dbReference>
<keyword evidence="8" id="KW-0808">Transferase</keyword>
<dbReference type="PANTHER" id="PTHR10314">
    <property type="entry name" value="CYSTATHIONINE BETA-SYNTHASE"/>
    <property type="match status" value="1"/>
</dbReference>
<name>A0ABV7QQS3_9PSEU</name>
<comment type="similarity">
    <text evidence="4">Belongs to the cysteine synthase/cystathionine beta-synthase family. SbnA subfamily.</text>
</comment>
<dbReference type="SUPFAM" id="SSF53686">
    <property type="entry name" value="Tryptophan synthase beta subunit-like PLP-dependent enzymes"/>
    <property type="match status" value="1"/>
</dbReference>
<comment type="cofactor">
    <cofactor evidence="1">
        <name>pyridoxal 5'-phosphate</name>
        <dbReference type="ChEBI" id="CHEBI:597326"/>
    </cofactor>
</comment>
<reference evidence="12" key="1">
    <citation type="journal article" date="2019" name="Int. J. Syst. Evol. Microbiol.">
        <title>The Global Catalogue of Microorganisms (GCM) 10K type strain sequencing project: providing services to taxonomists for standard genome sequencing and annotation.</title>
        <authorList>
            <consortium name="The Broad Institute Genomics Platform"/>
            <consortium name="The Broad Institute Genome Sequencing Center for Infectious Disease"/>
            <person name="Wu L."/>
            <person name="Ma J."/>
        </authorList>
    </citation>
    <scope>NUCLEOTIDE SEQUENCE [LARGE SCALE GENOMIC DNA]</scope>
    <source>
        <strain evidence="12">CGMCC 4.7682</strain>
    </source>
</reference>
<evidence type="ECO:0000256" key="5">
    <source>
        <dbReference type="ARBA" id="ARBA00011738"/>
    </source>
</evidence>
<evidence type="ECO:0000256" key="6">
    <source>
        <dbReference type="ARBA" id="ARBA00012331"/>
    </source>
</evidence>
<evidence type="ECO:0000259" key="10">
    <source>
        <dbReference type="Pfam" id="PF00291"/>
    </source>
</evidence>
<dbReference type="PROSITE" id="PS00901">
    <property type="entry name" value="CYS_SYNTHASE"/>
    <property type="match status" value="1"/>
</dbReference>
<organism evidence="11 12">
    <name type="scientific">Amycolatopsis halotolerans</name>
    <dbReference type="NCBI Taxonomy" id="330083"/>
    <lineage>
        <taxon>Bacteria</taxon>
        <taxon>Bacillati</taxon>
        <taxon>Actinomycetota</taxon>
        <taxon>Actinomycetes</taxon>
        <taxon>Pseudonocardiales</taxon>
        <taxon>Pseudonocardiaceae</taxon>
        <taxon>Amycolatopsis</taxon>
    </lineage>
</organism>
<evidence type="ECO:0000256" key="1">
    <source>
        <dbReference type="ARBA" id="ARBA00001933"/>
    </source>
</evidence>
<dbReference type="InterPro" id="IPR001216">
    <property type="entry name" value="P-phosphate_BS"/>
</dbReference>
<comment type="function">
    <text evidence="2">Catalyzes the synthesis of N-((2S)-2-amino-2-carboxyethyl)-L-glutamate (ACEGA) from O-phospho-L-serine and L-glutamate. Involved in the biosynthesis of L-2,3-diaminopropionic acid (L-Dap), a precursor of staphyloferrin B and antibiotics.</text>
</comment>
<gene>
    <name evidence="11" type="primary">sbnA</name>
    <name evidence="11" type="ORF">ACFORO_29385</name>
</gene>
<dbReference type="InterPro" id="IPR050214">
    <property type="entry name" value="Cys_Synth/Cystath_Beta-Synth"/>
</dbReference>
<dbReference type="InterPro" id="IPR001926">
    <property type="entry name" value="TrpB-like_PALP"/>
</dbReference>
<dbReference type="EMBL" id="JBHRWI010000039">
    <property type="protein sequence ID" value="MFC3514314.1"/>
    <property type="molecule type" value="Genomic_DNA"/>
</dbReference>
<dbReference type="InterPro" id="IPR036052">
    <property type="entry name" value="TrpB-like_PALP_sf"/>
</dbReference>
<evidence type="ECO:0000256" key="3">
    <source>
        <dbReference type="ARBA" id="ARBA00004924"/>
    </source>
</evidence>
<evidence type="ECO:0000256" key="8">
    <source>
        <dbReference type="ARBA" id="ARBA00022679"/>
    </source>
</evidence>
<comment type="caution">
    <text evidence="11">The sequence shown here is derived from an EMBL/GenBank/DDBJ whole genome shotgun (WGS) entry which is preliminary data.</text>
</comment>
<dbReference type="NCBIfam" id="TIGR03945">
    <property type="entry name" value="PLP_SbnA_fam"/>
    <property type="match status" value="1"/>
</dbReference>
<comment type="pathway">
    <text evidence="3">Siderophore biosynthesis.</text>
</comment>
<proteinExistence type="inferred from homology"/>
<dbReference type="Proteomes" id="UP001595764">
    <property type="component" value="Unassembled WGS sequence"/>
</dbReference>
<dbReference type="CDD" id="cd01561">
    <property type="entry name" value="CBS_like"/>
    <property type="match status" value="1"/>
</dbReference>
<dbReference type="Gene3D" id="3.40.50.1100">
    <property type="match status" value="2"/>
</dbReference>
<keyword evidence="12" id="KW-1185">Reference proteome</keyword>
<evidence type="ECO:0000256" key="7">
    <source>
        <dbReference type="ARBA" id="ARBA00016985"/>
    </source>
</evidence>
<keyword evidence="9" id="KW-0663">Pyridoxal phosphate</keyword>
<evidence type="ECO:0000256" key="4">
    <source>
        <dbReference type="ARBA" id="ARBA00008519"/>
    </source>
</evidence>
<evidence type="ECO:0000313" key="12">
    <source>
        <dbReference type="Proteomes" id="UP001595764"/>
    </source>
</evidence>
<protein>
    <recommendedName>
        <fullName evidence="7">N-(2-amino-2-carboxyethyl)-L-glutamate synthase</fullName>
        <ecNumber evidence="6">2.5.1.140</ecNumber>
    </recommendedName>
</protein>
<evidence type="ECO:0000313" key="11">
    <source>
        <dbReference type="EMBL" id="MFC3514314.1"/>
    </source>
</evidence>